<evidence type="ECO:0000313" key="3">
    <source>
        <dbReference type="EMBL" id="ETX12702.1"/>
    </source>
</evidence>
<proteinExistence type="predicted"/>
<name>X7E9S2_9GAMM</name>
<dbReference type="STRING" id="1122207.MUS1_02950"/>
<accession>X7E9S2</accession>
<feature type="compositionally biased region" description="Polar residues" evidence="1">
    <location>
        <begin position="551"/>
        <end position="560"/>
    </location>
</feature>
<dbReference type="eggNOG" id="COG2911">
    <property type="taxonomic scope" value="Bacteria"/>
</dbReference>
<dbReference type="InterPro" id="IPR002126">
    <property type="entry name" value="Cadherin-like_dom"/>
</dbReference>
<organism evidence="3 4">
    <name type="scientific">Marinomonas ushuaiensis DSM 15871</name>
    <dbReference type="NCBI Taxonomy" id="1122207"/>
    <lineage>
        <taxon>Bacteria</taxon>
        <taxon>Pseudomonadati</taxon>
        <taxon>Pseudomonadota</taxon>
        <taxon>Gammaproteobacteria</taxon>
        <taxon>Oceanospirillales</taxon>
        <taxon>Oceanospirillaceae</taxon>
        <taxon>Marinomonas</taxon>
    </lineage>
</organism>
<feature type="region of interest" description="Disordered" evidence="1">
    <location>
        <begin position="120"/>
        <end position="165"/>
    </location>
</feature>
<reference evidence="3 4" key="1">
    <citation type="submission" date="2014-01" db="EMBL/GenBank/DDBJ databases">
        <title>Marinomonas ushuaiensis DSM 15871 Genome Sequencing.</title>
        <authorList>
            <person name="Lai Q."/>
            <person name="Shao Z.S."/>
        </authorList>
    </citation>
    <scope>NUCLEOTIDE SEQUENCE [LARGE SCALE GENOMIC DNA]</scope>
    <source>
        <strain evidence="3 4">DSM 15871</strain>
    </source>
</reference>
<keyword evidence="4" id="KW-1185">Reference proteome</keyword>
<comment type="caution">
    <text evidence="3">The sequence shown here is derived from an EMBL/GenBank/DDBJ whole genome shotgun (WGS) entry which is preliminary data.</text>
</comment>
<dbReference type="InterPro" id="IPR013783">
    <property type="entry name" value="Ig-like_fold"/>
</dbReference>
<feature type="region of interest" description="Disordered" evidence="1">
    <location>
        <begin position="540"/>
        <end position="560"/>
    </location>
</feature>
<feature type="domain" description="Cadherin" evidence="2">
    <location>
        <begin position="499"/>
        <end position="641"/>
    </location>
</feature>
<dbReference type="EMBL" id="JAMB01000001">
    <property type="protein sequence ID" value="ETX12702.1"/>
    <property type="molecule type" value="Genomic_DNA"/>
</dbReference>
<protein>
    <recommendedName>
        <fullName evidence="2">Cadherin domain-containing protein</fullName>
    </recommendedName>
</protein>
<dbReference type="GO" id="GO:0005509">
    <property type="term" value="F:calcium ion binding"/>
    <property type="evidence" value="ECO:0007669"/>
    <property type="project" value="InterPro"/>
</dbReference>
<dbReference type="RefSeq" id="WP_036158797.1">
    <property type="nucleotide sequence ID" value="NZ_JAMB01000001.1"/>
</dbReference>
<dbReference type="PROSITE" id="PS50268">
    <property type="entry name" value="CADHERIN_2"/>
    <property type="match status" value="1"/>
</dbReference>
<evidence type="ECO:0000256" key="1">
    <source>
        <dbReference type="SAM" id="MobiDB-lite"/>
    </source>
</evidence>
<dbReference type="PATRIC" id="fig|1122207.3.peg.605"/>
<dbReference type="eggNOG" id="COG3209">
    <property type="taxonomic scope" value="Bacteria"/>
</dbReference>
<dbReference type="GO" id="GO:0016020">
    <property type="term" value="C:membrane"/>
    <property type="evidence" value="ECO:0007669"/>
    <property type="project" value="InterPro"/>
</dbReference>
<evidence type="ECO:0000259" key="2">
    <source>
        <dbReference type="PROSITE" id="PS50268"/>
    </source>
</evidence>
<dbReference type="Gene3D" id="2.60.40.10">
    <property type="entry name" value="Immunoglobulins"/>
    <property type="match status" value="1"/>
</dbReference>
<gene>
    <name evidence="3" type="ORF">MUS1_02950</name>
</gene>
<dbReference type="GO" id="GO:0007156">
    <property type="term" value="P:homophilic cell adhesion via plasma membrane adhesion molecules"/>
    <property type="evidence" value="ECO:0007669"/>
    <property type="project" value="InterPro"/>
</dbReference>
<evidence type="ECO:0000313" key="4">
    <source>
        <dbReference type="Proteomes" id="UP000054058"/>
    </source>
</evidence>
<dbReference type="Proteomes" id="UP000054058">
    <property type="component" value="Unassembled WGS sequence"/>
</dbReference>
<dbReference type="OrthoDB" id="8884034at2"/>
<feature type="compositionally biased region" description="Low complexity" evidence="1">
    <location>
        <begin position="126"/>
        <end position="151"/>
    </location>
</feature>
<sequence>MLTSVHIIKRLANTPLQQLQLGAESKIEVEQGAIYSLVDAETGLYPDGVILKQEEDNLLIEKDGEVLLVIQDFYNELNNASMDDTGSILPNSVYVASDIQTAEQPIWDAETSTVITLDDQPADSIPQTAGSQQSSTPSTSPSDATNTPSNSENTEQPSDATGAESSGGLGWGWYAGAGLGLLGGAALAGGSSSGSGGSSGSSISINPSAGAFFSEVQIDIYKASGELLSSVEHNYEDGDYVFTSSYSGPILVEIVDINGTDGDYIDETTGVEKSLGTTALRAMATTDGESAETISVTPLTELATQLAGVVTGEAITADNVAVNAKVAGLFGLDNILAKPAVVGDEDSSDGDTTYGEILAILSGADSVDGKTTVETITQISEMLSSYSTDNLVLSSDVIELLAKGEEKYSASETGKSNPIASDLGFTTASLLVDSSGEATIGTLNATSVVSTINVKVYGAEANDTVTLSLNGEETPDYTLLSTDVVNGYALVNVPDNFFESGSDGAYVQGVQTITITVTDSDDAISTSTVSVNIDTVAPSSPTFSLDEDTGNDNSDGITNDNTVNVELASDVDTWEYSLNALDAGATWTTGSNTSFELEENTTYAAGSIQVRQTNLVGNVSEVVSNQGEITTDTTSPDAPDFELNEDTGVSDLDLITNDTTVNITLSDDDVSWEYSLDSGDTWLDGEDSSFELEENATYGAGSIKVRQTDLAGNMSEVVSNQGDITTDTTPPDAPVFSLNEDSGSDNADGITNDVKINVELSDDVDSWEYSLDSGSSWTTGSNTSFELGENTTYVAESIQVRQTDLAGNLSGISSNGIAIITDTVSPDDVVILESVSTTQTLGNGVSVTGDYTDEEESTNGFSHNTDKSLLSIDNGYIYSWFNTEANDETALDDVYLNVQVYNNEDDTSSFSKILVDINTPEDGVNYERYYSELKVVPVGQSGNFTVTWVGSYFENAVDSDDYLEGETFQSMLFNAFGGSITPGTIKLDLGTSDPSVTVTSLDSVNQYIVSWLDGNDDGFTSYAQIYDSETGNKVTDGLITLSGGLSSTIIDFDDGSFLVVWNEVFALDSGDDEYSLTLKSQKYSSNGEIIGTESILGASEGSVDNIDFPLLVEEMDSEGTYAIIWDDAANNTFSVQVVNSDGTSSGKIELGTYNEFSNEESDNIVDVTVLNDDNDFAVTWVNADTSVSTQSFHVDGTAINDAFVLPLTSTTESVEDWESSEQEFKTFEVKLIGTQSEQGYFAFVQEVLNSEDTEVVLNEDGEEEEVPFYYTSTHTTISFINEEGVQQVYYNTNESNIYNYYEMALLNDEGDVLISFDNHENSWVQVFNADGSEKSDKITAPEGTAWSNWSLIDGDYGDFLLSWVSINNRGVGSISVKSYMADGSTEYENTVNLGDDLSVTVEEAGVAYLFNIEDINNDVPYDVSVSNVMSYVEPGNIHTINVSADSSNVFTTDTLSSGDYVVLVSDVAGNLALNSAVTLVDAPTEVIIDLAGNESSNAGNFDAEESYEIYINVGDGSNLSFNTSDQWSGAGNLGDDDVIVFVTENSSAFGRDDTTFTWTFEDDSEAVLTANGEFTIGSDTFDLWTGEFASNVLSVHDTVLESLPTENS</sequence>